<proteinExistence type="predicted"/>
<dbReference type="Proteomes" id="UP000466535">
    <property type="component" value="Unassembled WGS sequence"/>
</dbReference>
<reference evidence="2 3" key="1">
    <citation type="submission" date="2019-12" db="EMBL/GenBank/DDBJ databases">
        <title>Isolation and characterization of three novel carbon monoxide-oxidizing members of Halobacteria from salione crusts and soils.</title>
        <authorList>
            <person name="Myers M.R."/>
            <person name="King G.M."/>
        </authorList>
    </citation>
    <scope>NUCLEOTIDE SEQUENCE [LARGE SCALE GENOMIC DNA]</scope>
    <source>
        <strain evidence="2 3">WSH3</strain>
    </source>
</reference>
<comment type="caution">
    <text evidence="2">The sequence shown here is derived from an EMBL/GenBank/DDBJ whole genome shotgun (WGS) entry which is preliminary data.</text>
</comment>
<evidence type="ECO:0000256" key="1">
    <source>
        <dbReference type="SAM" id="MobiDB-lite"/>
    </source>
</evidence>
<dbReference type="OrthoDB" id="257353at2157"/>
<dbReference type="AlphaFoldDB" id="A0A6B0T595"/>
<evidence type="ECO:0000313" key="2">
    <source>
        <dbReference type="EMBL" id="MXR51356.1"/>
    </source>
</evidence>
<gene>
    <name evidence="2" type="ORF">GRX03_07020</name>
</gene>
<organism evidence="2 3">
    <name type="scientific">Halovenus carboxidivorans</name>
    <dbReference type="NCBI Taxonomy" id="2692199"/>
    <lineage>
        <taxon>Archaea</taxon>
        <taxon>Methanobacteriati</taxon>
        <taxon>Methanobacteriota</taxon>
        <taxon>Stenosarchaea group</taxon>
        <taxon>Halobacteria</taxon>
        <taxon>Halobacteriales</taxon>
        <taxon>Haloarculaceae</taxon>
        <taxon>Halovenus</taxon>
    </lineage>
</organism>
<protein>
    <submittedName>
        <fullName evidence="2">Uncharacterized protein</fullName>
    </submittedName>
</protein>
<dbReference type="EMBL" id="WUUT01000002">
    <property type="protein sequence ID" value="MXR51356.1"/>
    <property type="molecule type" value="Genomic_DNA"/>
</dbReference>
<name>A0A6B0T595_9EURY</name>
<feature type="compositionally biased region" description="Basic and acidic residues" evidence="1">
    <location>
        <begin position="482"/>
        <end position="500"/>
    </location>
</feature>
<accession>A0A6B0T595</accession>
<keyword evidence="3" id="KW-1185">Reference proteome</keyword>
<feature type="region of interest" description="Disordered" evidence="1">
    <location>
        <begin position="476"/>
        <end position="500"/>
    </location>
</feature>
<evidence type="ECO:0000313" key="3">
    <source>
        <dbReference type="Proteomes" id="UP000466535"/>
    </source>
</evidence>
<sequence length="952" mass="108279">MTVQSFKKYPYECEIAGDLSLVVSAKNDADCVLSLYKGDEMVATRECDPEFFDPDTGFDRQQIHALGKELAQSAGIGEETILEGFSGAIFEVQAMRGFPGPRLAPIIEHKHPVASCPAPGWTVTPLDPATKWEELESRFDDWLDRNDLEIWEDDPGTGKTTSAAKAASNSDHSVVFYLPTHRNCQEFLDEDEIPSDYYHLKGAGQPRHKCCMRAKVNESQCSEHDEPEAMCPIYDFPEEHEIRREYERLEREVGGIQAHRELNLFEKDWHGDAVEKSQTDEELVGKCKWLEQFDELDRLSHVVTVHAYLGLGLLDEFECHIIDDLQNEPSIERQVRPSHLEEVSEILNSLAKDTQSPLSPVYEALYQLATEIENTFVQRGGSLGDLSPVSFEIPPIARRHESFNHDRQVAEALAWAKRGYLKDVFGNRNNKNWGHVPTSLDFLLMAAGEVDGGVTKSAARRAIASFRGLTDCPRCGESAITRPDRSPPDSERSDIDLSGPEHRCAECGWDENQDPLITSDTDQARATAWLQHPDTDSSGTRSYLQFRQLRRPDELPPPENTLLLDATPTVAMYKHLFDVKDVHQEGTERIESNANITQIVDGQYHRGTICQTDTAGRGKRRRQRIQEFIDRECEEHEGANEDGPDVILVGHQRAREEGFFQIPSNAEWIDFYTGRGLDRKNAKALIVIGAPYPNPQALSRLAEMLTVGKDIDLGKVVHDTDEQVIDKMIPTHRRYLYDDGEGNGYQVEIKPRWGLLGELLEDKREREIHQMLHRIRPVLADDPKDIYLLTNVPIDVPITTLTTMEQLLRWRREEPITILRPKAREILDLVSDLYDSPPQSEPLSELWHIDEEEIKTTISDLYTLYCERIEAVSEQSIRNGMNDLEAIGLAEQSRPGRSYVYTLPRTRVTRIQTVLDRSTDLSLKERQQLRAVVPEEAESADWLTEALDFVNR</sequence>
<dbReference type="RefSeq" id="WP_159763490.1">
    <property type="nucleotide sequence ID" value="NZ_WUUT01000002.1"/>
</dbReference>